<dbReference type="Proteomes" id="UP000322699">
    <property type="component" value="Unassembled WGS sequence"/>
</dbReference>
<sequence length="208" mass="22294">MPFVTRKTNRRYILWVLLAAYVFLLGGISGIEPAEKSGLLNSGERFPCENCPCGCSTAEFCWDQCCCHSDSEKIAWAEANDVTPPAFLSARVAKSSSIIASEPKFGDAPACKSCCCSAKPKKVAAPKKANEAKTAAKPATTSVVLFWKAAQCRGVQSFWKLLSIAVVVNESKETLTARVRSTGLVLADESADSPAYAPTPPVPWSRAL</sequence>
<feature type="transmembrane region" description="Helical" evidence="1">
    <location>
        <begin position="12"/>
        <end position="31"/>
    </location>
</feature>
<name>A0A5B1CML9_9BACT</name>
<organism evidence="2 3">
    <name type="scientific">Rubripirellula obstinata</name>
    <dbReference type="NCBI Taxonomy" id="406547"/>
    <lineage>
        <taxon>Bacteria</taxon>
        <taxon>Pseudomonadati</taxon>
        <taxon>Planctomycetota</taxon>
        <taxon>Planctomycetia</taxon>
        <taxon>Pirellulales</taxon>
        <taxon>Pirellulaceae</taxon>
        <taxon>Rubripirellula</taxon>
    </lineage>
</organism>
<keyword evidence="1" id="KW-1133">Transmembrane helix</keyword>
<keyword evidence="1" id="KW-0812">Transmembrane</keyword>
<accession>A0A5B1CML9</accession>
<reference evidence="2 3" key="1">
    <citation type="submission" date="2019-08" db="EMBL/GenBank/DDBJ databases">
        <title>Deep-cultivation of Planctomycetes and their phenomic and genomic characterization uncovers novel biology.</title>
        <authorList>
            <person name="Wiegand S."/>
            <person name="Jogler M."/>
            <person name="Boedeker C."/>
            <person name="Pinto D."/>
            <person name="Vollmers J."/>
            <person name="Rivas-Marin E."/>
            <person name="Kohn T."/>
            <person name="Peeters S.H."/>
            <person name="Heuer A."/>
            <person name="Rast P."/>
            <person name="Oberbeckmann S."/>
            <person name="Bunk B."/>
            <person name="Jeske O."/>
            <person name="Meyerdierks A."/>
            <person name="Storesund J.E."/>
            <person name="Kallscheuer N."/>
            <person name="Luecker S."/>
            <person name="Lage O.M."/>
            <person name="Pohl T."/>
            <person name="Merkel B.J."/>
            <person name="Hornburger P."/>
            <person name="Mueller R.-W."/>
            <person name="Bruemmer F."/>
            <person name="Labrenz M."/>
            <person name="Spormann A.M."/>
            <person name="Op Den Camp H."/>
            <person name="Overmann J."/>
            <person name="Amann R."/>
            <person name="Jetten M.S.M."/>
            <person name="Mascher T."/>
            <person name="Medema M.H."/>
            <person name="Devos D.P."/>
            <person name="Kaster A.-K."/>
            <person name="Ovreas L."/>
            <person name="Rohde M."/>
            <person name="Galperin M.Y."/>
            <person name="Jogler C."/>
        </authorList>
    </citation>
    <scope>NUCLEOTIDE SEQUENCE [LARGE SCALE GENOMIC DNA]</scope>
    <source>
        <strain evidence="2 3">LF1</strain>
    </source>
</reference>
<evidence type="ECO:0000313" key="3">
    <source>
        <dbReference type="Proteomes" id="UP000322699"/>
    </source>
</evidence>
<dbReference type="AlphaFoldDB" id="A0A5B1CML9"/>
<keyword evidence="3" id="KW-1185">Reference proteome</keyword>
<protein>
    <submittedName>
        <fullName evidence="2">Uncharacterized protein</fullName>
    </submittedName>
</protein>
<gene>
    <name evidence="2" type="ORF">LF1_31330</name>
</gene>
<evidence type="ECO:0000313" key="2">
    <source>
        <dbReference type="EMBL" id="KAA1260593.1"/>
    </source>
</evidence>
<keyword evidence="1" id="KW-0472">Membrane</keyword>
<comment type="caution">
    <text evidence="2">The sequence shown here is derived from an EMBL/GenBank/DDBJ whole genome shotgun (WGS) entry which is preliminary data.</text>
</comment>
<proteinExistence type="predicted"/>
<dbReference type="EMBL" id="VRLW01000001">
    <property type="protein sequence ID" value="KAA1260593.1"/>
    <property type="molecule type" value="Genomic_DNA"/>
</dbReference>
<evidence type="ECO:0000256" key="1">
    <source>
        <dbReference type="SAM" id="Phobius"/>
    </source>
</evidence>